<protein>
    <submittedName>
        <fullName evidence="1">Uncharacterized protein</fullName>
    </submittedName>
</protein>
<dbReference type="RefSeq" id="WP_233918188.1">
    <property type="nucleotide sequence ID" value="NZ_CP136240.1"/>
</dbReference>
<name>A0A9Q3WA50_9GAMM</name>
<gene>
    <name evidence="1" type="ORF">LZG35_20475</name>
</gene>
<proteinExistence type="predicted"/>
<evidence type="ECO:0000313" key="1">
    <source>
        <dbReference type="EMBL" id="MCE7511017.1"/>
    </source>
</evidence>
<keyword evidence="2" id="KW-1185">Reference proteome</keyword>
<organism evidence="1 2">
    <name type="scientific">Alloalcanivorax xenomutans</name>
    <dbReference type="NCBI Taxonomy" id="1094342"/>
    <lineage>
        <taxon>Bacteria</taxon>
        <taxon>Pseudomonadati</taxon>
        <taxon>Pseudomonadota</taxon>
        <taxon>Gammaproteobacteria</taxon>
        <taxon>Oceanospirillales</taxon>
        <taxon>Alcanivoracaceae</taxon>
        <taxon>Alloalcanivorax</taxon>
    </lineage>
</organism>
<sequence>MPHSPSAQTQREAAALIQARLADRPDLDAGTLLTQRALVTSDGPFEGPEALVLLDCGAGLSPDYGHVLPHPHQPNRFVFACCTPVGRFDGANADLVLARYHHLVRIQNRYEPYPSRDGVLSYQETKSFNDAVSTLVAFIRIFDVWREERLPPLETPRHLLPETRLLDIYGVGNY</sequence>
<evidence type="ECO:0000313" key="2">
    <source>
        <dbReference type="Proteomes" id="UP001107961"/>
    </source>
</evidence>
<dbReference type="EMBL" id="JAJVKT010000036">
    <property type="protein sequence ID" value="MCE7511017.1"/>
    <property type="molecule type" value="Genomic_DNA"/>
</dbReference>
<reference evidence="1" key="1">
    <citation type="submission" date="2022-01" db="EMBL/GenBank/DDBJ databases">
        <authorList>
            <person name="Karlyshev A.V."/>
            <person name="Jaspars M."/>
        </authorList>
    </citation>
    <scope>NUCLEOTIDE SEQUENCE</scope>
    <source>
        <strain evidence="1">AGSA3-2</strain>
    </source>
</reference>
<dbReference type="AlphaFoldDB" id="A0A9Q3WA50"/>
<dbReference type="Proteomes" id="UP001107961">
    <property type="component" value="Unassembled WGS sequence"/>
</dbReference>
<accession>A0A9Q3WA50</accession>
<comment type="caution">
    <text evidence="1">The sequence shown here is derived from an EMBL/GenBank/DDBJ whole genome shotgun (WGS) entry which is preliminary data.</text>
</comment>